<protein>
    <submittedName>
        <fullName evidence="2">SDR family NAD(P)-dependent oxidoreductase</fullName>
    </submittedName>
</protein>
<dbReference type="PANTHER" id="PTHR48079:SF6">
    <property type="entry name" value="NAD(P)-BINDING DOMAIN-CONTAINING PROTEIN-RELATED"/>
    <property type="match status" value="1"/>
</dbReference>
<comment type="caution">
    <text evidence="2">The sequence shown here is derived from an EMBL/GenBank/DDBJ whole genome shotgun (WGS) entry which is preliminary data.</text>
</comment>
<dbReference type="GO" id="GO:0004029">
    <property type="term" value="F:aldehyde dehydrogenase (NAD+) activity"/>
    <property type="evidence" value="ECO:0007669"/>
    <property type="project" value="TreeGrafter"/>
</dbReference>
<dbReference type="InterPro" id="IPR051783">
    <property type="entry name" value="NAD(P)-dependent_oxidoreduct"/>
</dbReference>
<dbReference type="Proteomes" id="UP000317691">
    <property type="component" value="Unassembled WGS sequence"/>
</dbReference>
<evidence type="ECO:0000313" key="2">
    <source>
        <dbReference type="EMBL" id="TMQ63096.1"/>
    </source>
</evidence>
<dbReference type="InterPro" id="IPR036291">
    <property type="entry name" value="NAD(P)-bd_dom_sf"/>
</dbReference>
<dbReference type="GO" id="GO:0005737">
    <property type="term" value="C:cytoplasm"/>
    <property type="evidence" value="ECO:0007669"/>
    <property type="project" value="TreeGrafter"/>
</dbReference>
<proteinExistence type="predicted"/>
<gene>
    <name evidence="2" type="ORF">E6K79_10640</name>
</gene>
<dbReference type="Pfam" id="PF01370">
    <property type="entry name" value="Epimerase"/>
    <property type="match status" value="1"/>
</dbReference>
<evidence type="ECO:0000259" key="1">
    <source>
        <dbReference type="Pfam" id="PF01370"/>
    </source>
</evidence>
<accession>A0A538THJ7</accession>
<evidence type="ECO:0000313" key="3">
    <source>
        <dbReference type="Proteomes" id="UP000317691"/>
    </source>
</evidence>
<reference evidence="2 3" key="1">
    <citation type="journal article" date="2019" name="Nat. Microbiol.">
        <title>Mediterranean grassland soil C-N compound turnover is dependent on rainfall and depth, and is mediated by genomically divergent microorganisms.</title>
        <authorList>
            <person name="Diamond S."/>
            <person name="Andeer P.F."/>
            <person name="Li Z."/>
            <person name="Crits-Christoph A."/>
            <person name="Burstein D."/>
            <person name="Anantharaman K."/>
            <person name="Lane K.R."/>
            <person name="Thomas B.C."/>
            <person name="Pan C."/>
            <person name="Northen T.R."/>
            <person name="Banfield J.F."/>
        </authorList>
    </citation>
    <scope>NUCLEOTIDE SEQUENCE [LARGE SCALE GENOMIC DNA]</scope>
    <source>
        <strain evidence="2">WS_9</strain>
    </source>
</reference>
<dbReference type="Gene3D" id="3.40.50.720">
    <property type="entry name" value="NAD(P)-binding Rossmann-like Domain"/>
    <property type="match status" value="1"/>
</dbReference>
<dbReference type="InterPro" id="IPR001509">
    <property type="entry name" value="Epimerase_deHydtase"/>
</dbReference>
<feature type="domain" description="NAD-dependent epimerase/dehydratase" evidence="1">
    <location>
        <begin position="25"/>
        <end position="248"/>
    </location>
</feature>
<dbReference type="SUPFAM" id="SSF51735">
    <property type="entry name" value="NAD(P)-binding Rossmann-fold domains"/>
    <property type="match status" value="1"/>
</dbReference>
<name>A0A538THJ7_UNCEI</name>
<organism evidence="2 3">
    <name type="scientific">Eiseniibacteriota bacterium</name>
    <dbReference type="NCBI Taxonomy" id="2212470"/>
    <lineage>
        <taxon>Bacteria</taxon>
        <taxon>Candidatus Eiseniibacteriota</taxon>
    </lineage>
</organism>
<dbReference type="PANTHER" id="PTHR48079">
    <property type="entry name" value="PROTEIN YEEZ"/>
    <property type="match status" value="1"/>
</dbReference>
<sequence>MEVARPGGRPITPYYDPAEDYATAVLVTGATGAIGRAVCRELVTHGYRVLGLARNAEAKARLEYGVVAVAGDIRDPAPWESAIERSDVVIHLAVPADIGQGKEEREDAERDAEELAAVLDRLCVFVRRHKKRLVNTFGSLLHEPGPDGWVRDSSPMSSGRGFGIRHRKTYPVFARHRKKGLRAISVNPTFIYGSGGWFEHGVLEPMSRGQSSFIGDGTQTMHYVAASDAAVGYRLAIEKGLDGDDYLLADDRPSTLGEFTRLVAKEMRAPEPVSLPEETVIPILGAWKVDAYTFCPKVDSSKARDVLGWRPVYRTIEAGVPVVVREWKRSRTAAA</sequence>
<dbReference type="EMBL" id="VBOZ01000033">
    <property type="protein sequence ID" value="TMQ63096.1"/>
    <property type="molecule type" value="Genomic_DNA"/>
</dbReference>
<dbReference type="AlphaFoldDB" id="A0A538THJ7"/>